<evidence type="ECO:0000259" key="1">
    <source>
        <dbReference type="Pfam" id="PF04480"/>
    </source>
</evidence>
<feature type="domain" description="AbiEi antitoxin N-terminal" evidence="2">
    <location>
        <begin position="3"/>
        <end position="48"/>
    </location>
</feature>
<comment type="caution">
    <text evidence="3">The sequence shown here is derived from an EMBL/GenBank/DDBJ whole genome shotgun (WGS) entry which is preliminary data.</text>
</comment>
<evidence type="ECO:0000259" key="2">
    <source>
        <dbReference type="Pfam" id="PF13338"/>
    </source>
</evidence>
<organism evidence="3 4">
    <name type="scientific">Gulosibacter macacae</name>
    <dbReference type="NCBI Taxonomy" id="2488791"/>
    <lineage>
        <taxon>Bacteria</taxon>
        <taxon>Bacillati</taxon>
        <taxon>Actinomycetota</taxon>
        <taxon>Actinomycetes</taxon>
        <taxon>Micrococcales</taxon>
        <taxon>Microbacteriaceae</taxon>
        <taxon>Gulosibacter</taxon>
    </lineage>
</organism>
<gene>
    <name evidence="3" type="ORF">EG850_02915</name>
</gene>
<dbReference type="Pfam" id="PF04480">
    <property type="entry name" value="DUF559"/>
    <property type="match status" value="1"/>
</dbReference>
<dbReference type="InterPro" id="IPR007569">
    <property type="entry name" value="DUF559"/>
</dbReference>
<dbReference type="AlphaFoldDB" id="A0A3P3W0F6"/>
<reference evidence="3 4" key="1">
    <citation type="submission" date="2018-11" db="EMBL/GenBank/DDBJ databases">
        <title>YIM 102482-1 draft genome.</title>
        <authorList>
            <person name="Li G."/>
            <person name="Jiang Y."/>
        </authorList>
    </citation>
    <scope>NUCLEOTIDE SEQUENCE [LARGE SCALE GENOMIC DNA]</scope>
    <source>
        <strain evidence="3 4">YIM 102482-1</strain>
    </source>
</reference>
<dbReference type="EMBL" id="RQVS01000003">
    <property type="protein sequence ID" value="RRJ87828.1"/>
    <property type="molecule type" value="Genomic_DNA"/>
</dbReference>
<accession>A0A3P3W0F6</accession>
<dbReference type="OrthoDB" id="4701311at2"/>
<dbReference type="Proteomes" id="UP000274391">
    <property type="component" value="Unassembled WGS sequence"/>
</dbReference>
<name>A0A3P3W0F6_9MICO</name>
<keyword evidence="4" id="KW-1185">Reference proteome</keyword>
<evidence type="ECO:0000313" key="4">
    <source>
        <dbReference type="Proteomes" id="UP000274391"/>
    </source>
</evidence>
<dbReference type="InterPro" id="IPR011335">
    <property type="entry name" value="Restrct_endonuc-II-like"/>
</dbReference>
<protein>
    <submittedName>
        <fullName evidence="3">DUF559 domain-containing protein</fullName>
    </submittedName>
</protein>
<dbReference type="Pfam" id="PF13338">
    <property type="entry name" value="AbiEi_4"/>
    <property type="match status" value="1"/>
</dbReference>
<dbReference type="Gene3D" id="3.40.960.10">
    <property type="entry name" value="VSR Endonuclease"/>
    <property type="match status" value="1"/>
</dbReference>
<feature type="domain" description="DUF559" evidence="1">
    <location>
        <begin position="191"/>
        <end position="281"/>
    </location>
</feature>
<dbReference type="SUPFAM" id="SSF52980">
    <property type="entry name" value="Restriction endonuclease-like"/>
    <property type="match status" value="1"/>
</dbReference>
<dbReference type="InterPro" id="IPR025159">
    <property type="entry name" value="AbiEi_N"/>
</dbReference>
<proteinExistence type="predicted"/>
<evidence type="ECO:0000313" key="3">
    <source>
        <dbReference type="EMBL" id="RRJ87828.1"/>
    </source>
</evidence>
<sequence>MNQLHQLLIDHHGVISTGHLTRAGLTKHAIAQAVSEGILLRMRKGMYCAIDRPLSQLSIARMAGSNLTCISALEHYGLWIPKRAEGAHLRMSRKRMADWAASTVRKQFAPLSVAHVAHAAPPPTGAIDSVAVAILTSAQCLERDDLVATIESAMRRGMTYEQALAIGLYGNARLREALRLVDPELKSESGLETLVRLRLAARRLAVRQQEWVCGWPVDFLIGDRLIIEVDGFAYHSSPADYERDRRKDRTLHANGYIVLRFTSRDIMERWEACEREILEFVKLRKHRW</sequence>